<evidence type="ECO:0000313" key="2">
    <source>
        <dbReference type="Proteomes" id="UP000217790"/>
    </source>
</evidence>
<keyword evidence="2" id="KW-1185">Reference proteome</keyword>
<accession>A0A2H3D2F6</accession>
<sequence length="64" mass="7371">MAEGKLGQGEKDIRLCFVTPKKVVKSARFHSTLERLVQDNKLARTVIDEDHCIAEYGNEFRYDT</sequence>
<dbReference type="STRING" id="47427.A0A2H3D2F6"/>
<dbReference type="InParanoid" id="A0A2H3D2F6"/>
<dbReference type="Gene3D" id="3.40.50.300">
    <property type="entry name" value="P-loop containing nucleotide triphosphate hydrolases"/>
    <property type="match status" value="1"/>
</dbReference>
<reference evidence="2" key="1">
    <citation type="journal article" date="2017" name="Nat. Ecol. Evol.">
        <title>Genome expansion and lineage-specific genetic innovations in the forest pathogenic fungi Armillaria.</title>
        <authorList>
            <person name="Sipos G."/>
            <person name="Prasanna A.N."/>
            <person name="Walter M.C."/>
            <person name="O'Connor E."/>
            <person name="Balint B."/>
            <person name="Krizsan K."/>
            <person name="Kiss B."/>
            <person name="Hess J."/>
            <person name="Varga T."/>
            <person name="Slot J."/>
            <person name="Riley R."/>
            <person name="Boka B."/>
            <person name="Rigling D."/>
            <person name="Barry K."/>
            <person name="Lee J."/>
            <person name="Mihaltcheva S."/>
            <person name="LaButti K."/>
            <person name="Lipzen A."/>
            <person name="Waldron R."/>
            <person name="Moloney N.M."/>
            <person name="Sperisen C."/>
            <person name="Kredics L."/>
            <person name="Vagvoelgyi C."/>
            <person name="Patrignani A."/>
            <person name="Fitzpatrick D."/>
            <person name="Nagy I."/>
            <person name="Doyle S."/>
            <person name="Anderson J.B."/>
            <person name="Grigoriev I.V."/>
            <person name="Gueldener U."/>
            <person name="Muensterkoetter M."/>
            <person name="Nagy L.G."/>
        </authorList>
    </citation>
    <scope>NUCLEOTIDE SEQUENCE [LARGE SCALE GENOMIC DNA]</scope>
    <source>
        <strain evidence="2">Ar21-2</strain>
    </source>
</reference>
<dbReference type="InterPro" id="IPR027417">
    <property type="entry name" value="P-loop_NTPase"/>
</dbReference>
<name>A0A2H3D2F6_ARMGA</name>
<evidence type="ECO:0000313" key="1">
    <source>
        <dbReference type="EMBL" id="PBK88260.1"/>
    </source>
</evidence>
<organism evidence="1 2">
    <name type="scientific">Armillaria gallica</name>
    <name type="common">Bulbous honey fungus</name>
    <name type="synonym">Armillaria bulbosa</name>
    <dbReference type="NCBI Taxonomy" id="47427"/>
    <lineage>
        <taxon>Eukaryota</taxon>
        <taxon>Fungi</taxon>
        <taxon>Dikarya</taxon>
        <taxon>Basidiomycota</taxon>
        <taxon>Agaricomycotina</taxon>
        <taxon>Agaricomycetes</taxon>
        <taxon>Agaricomycetidae</taxon>
        <taxon>Agaricales</taxon>
        <taxon>Marasmiineae</taxon>
        <taxon>Physalacriaceae</taxon>
        <taxon>Armillaria</taxon>
    </lineage>
</organism>
<dbReference type="OrthoDB" id="10261556at2759"/>
<gene>
    <name evidence="1" type="ORF">ARMGADRAFT_1084895</name>
</gene>
<evidence type="ECO:0008006" key="3">
    <source>
        <dbReference type="Google" id="ProtNLM"/>
    </source>
</evidence>
<dbReference type="AlphaFoldDB" id="A0A2H3D2F6"/>
<dbReference type="Proteomes" id="UP000217790">
    <property type="component" value="Unassembled WGS sequence"/>
</dbReference>
<dbReference type="EMBL" id="KZ293674">
    <property type="protein sequence ID" value="PBK88260.1"/>
    <property type="molecule type" value="Genomic_DNA"/>
</dbReference>
<proteinExistence type="predicted"/>
<protein>
    <recommendedName>
        <fullName evidence="3">Helicase ATP-binding domain-containing protein</fullName>
    </recommendedName>
</protein>